<dbReference type="AlphaFoldDB" id="A0A8H7AS21"/>
<evidence type="ECO:0000313" key="1">
    <source>
        <dbReference type="EMBL" id="KAF7512001.1"/>
    </source>
</evidence>
<dbReference type="PANTHER" id="PTHR21310">
    <property type="entry name" value="AMINOGLYCOSIDE PHOSPHOTRANSFERASE-RELATED-RELATED"/>
    <property type="match status" value="1"/>
</dbReference>
<dbReference type="InterPro" id="IPR051678">
    <property type="entry name" value="AGP_Transferase"/>
</dbReference>
<dbReference type="InterPro" id="IPR011009">
    <property type="entry name" value="Kinase-like_dom_sf"/>
</dbReference>
<dbReference type="PANTHER" id="PTHR21310:SF58">
    <property type="entry name" value="AMINOGLYCOSIDE PHOSPHOTRANSFERASE DOMAIN-CONTAINING PROTEIN"/>
    <property type="match status" value="1"/>
</dbReference>
<protein>
    <recommendedName>
        <fullName evidence="3">Aminoglycoside phosphotransferase domain-containing protein</fullName>
    </recommendedName>
</protein>
<dbReference type="SUPFAM" id="SSF56112">
    <property type="entry name" value="Protein kinase-like (PK-like)"/>
    <property type="match status" value="1"/>
</dbReference>
<gene>
    <name evidence="1" type="ORF">GJ744_002714</name>
</gene>
<dbReference type="Proteomes" id="UP000606974">
    <property type="component" value="Unassembled WGS sequence"/>
</dbReference>
<reference evidence="1" key="1">
    <citation type="submission" date="2020-02" db="EMBL/GenBank/DDBJ databases">
        <authorList>
            <person name="Palmer J.M."/>
        </authorList>
    </citation>
    <scope>NUCLEOTIDE SEQUENCE</scope>
    <source>
        <strain evidence="1">EPUS1.4</strain>
        <tissue evidence="1">Thallus</tissue>
    </source>
</reference>
<sequence>MSSRCTDVRRKERTASFLISNEAKYNDFLCSDSQRTQSQWIKLVRNSMRDDHRIVMTHSDLHPRNIMVTWEGCIPSSAQSQVPNAETPIRITSLLDREFSGWYPEYWEFVKALNTIGHRDPMSDWVEYCRTQLGYGW</sequence>
<evidence type="ECO:0008006" key="3">
    <source>
        <dbReference type="Google" id="ProtNLM"/>
    </source>
</evidence>
<dbReference type="EMBL" id="JAACFV010000015">
    <property type="protein sequence ID" value="KAF7512001.1"/>
    <property type="molecule type" value="Genomic_DNA"/>
</dbReference>
<dbReference type="OrthoDB" id="2906425at2759"/>
<accession>A0A8H7AS21</accession>
<comment type="caution">
    <text evidence="1">The sequence shown here is derived from an EMBL/GenBank/DDBJ whole genome shotgun (WGS) entry which is preliminary data.</text>
</comment>
<keyword evidence="2" id="KW-1185">Reference proteome</keyword>
<organism evidence="1 2">
    <name type="scientific">Endocarpon pusillum</name>
    <dbReference type="NCBI Taxonomy" id="364733"/>
    <lineage>
        <taxon>Eukaryota</taxon>
        <taxon>Fungi</taxon>
        <taxon>Dikarya</taxon>
        <taxon>Ascomycota</taxon>
        <taxon>Pezizomycotina</taxon>
        <taxon>Eurotiomycetes</taxon>
        <taxon>Chaetothyriomycetidae</taxon>
        <taxon>Verrucariales</taxon>
        <taxon>Verrucariaceae</taxon>
        <taxon>Endocarpon</taxon>
    </lineage>
</organism>
<name>A0A8H7AS21_9EURO</name>
<proteinExistence type="predicted"/>
<evidence type="ECO:0000313" key="2">
    <source>
        <dbReference type="Proteomes" id="UP000606974"/>
    </source>
</evidence>